<reference evidence="2 4" key="1">
    <citation type="journal article" date="2008" name="Science">
        <title>The Physcomitrella genome reveals evolutionary insights into the conquest of land by plants.</title>
        <authorList>
            <person name="Rensing S."/>
            <person name="Lang D."/>
            <person name="Zimmer A."/>
            <person name="Terry A."/>
            <person name="Salamov A."/>
            <person name="Shapiro H."/>
            <person name="Nishiyama T."/>
            <person name="Perroud P.-F."/>
            <person name="Lindquist E."/>
            <person name="Kamisugi Y."/>
            <person name="Tanahashi T."/>
            <person name="Sakakibara K."/>
            <person name="Fujita T."/>
            <person name="Oishi K."/>
            <person name="Shin-I T."/>
            <person name="Kuroki Y."/>
            <person name="Toyoda A."/>
            <person name="Suzuki Y."/>
            <person name="Hashimoto A."/>
            <person name="Yamaguchi K."/>
            <person name="Sugano A."/>
            <person name="Kohara Y."/>
            <person name="Fujiyama A."/>
            <person name="Anterola A."/>
            <person name="Aoki S."/>
            <person name="Ashton N."/>
            <person name="Barbazuk W.B."/>
            <person name="Barker E."/>
            <person name="Bennetzen J."/>
            <person name="Bezanilla M."/>
            <person name="Blankenship R."/>
            <person name="Cho S.H."/>
            <person name="Dutcher S."/>
            <person name="Estelle M."/>
            <person name="Fawcett J.A."/>
            <person name="Gundlach H."/>
            <person name="Hanada K."/>
            <person name="Heyl A."/>
            <person name="Hicks K.A."/>
            <person name="Hugh J."/>
            <person name="Lohr M."/>
            <person name="Mayer K."/>
            <person name="Melkozernov A."/>
            <person name="Murata T."/>
            <person name="Nelson D."/>
            <person name="Pils B."/>
            <person name="Prigge M."/>
            <person name="Reiss B."/>
            <person name="Renner T."/>
            <person name="Rombauts S."/>
            <person name="Rushton P."/>
            <person name="Sanderfoot A."/>
            <person name="Schween G."/>
            <person name="Shiu S.-H."/>
            <person name="Stueber K."/>
            <person name="Theodoulou F.L."/>
            <person name="Tu H."/>
            <person name="Van de Peer Y."/>
            <person name="Verrier P.J."/>
            <person name="Waters E."/>
            <person name="Wood A."/>
            <person name="Yang L."/>
            <person name="Cove D."/>
            <person name="Cuming A."/>
            <person name="Hasebe M."/>
            <person name="Lucas S."/>
            <person name="Mishler D.B."/>
            <person name="Reski R."/>
            <person name="Grigoriev I."/>
            <person name="Quatrano R.S."/>
            <person name="Boore J.L."/>
        </authorList>
    </citation>
    <scope>NUCLEOTIDE SEQUENCE [LARGE SCALE GENOMIC DNA]</scope>
    <source>
        <strain evidence="3 4">cv. Gransden 2004</strain>
    </source>
</reference>
<dbReference type="PaxDb" id="3218-PP1S215_97V6.1"/>
<evidence type="ECO:0000256" key="1">
    <source>
        <dbReference type="SAM" id="Phobius"/>
    </source>
</evidence>
<sequence length="111" mass="12764">MNWVIAYQTHGMENVVVEDVVSYFATVFSPILTIHFSLRRDVIFFKDDTKCSPFRLCLVGVTSYCCFTLEFVLTLLETCQHTRLRIDPNSLFDFIAAFCKSKQKVFQGSCA</sequence>
<protein>
    <submittedName>
        <fullName evidence="2 3">Uncharacterized protein</fullName>
    </submittedName>
</protein>
<evidence type="ECO:0000313" key="4">
    <source>
        <dbReference type="Proteomes" id="UP000006727"/>
    </source>
</evidence>
<dbReference type="AlphaFoldDB" id="A0A2K1IDF2"/>
<evidence type="ECO:0000313" key="3">
    <source>
        <dbReference type="EnsemblPlants" id="PAC:32979039.CDS.1"/>
    </source>
</evidence>
<dbReference type="Gramene" id="Pp3c25_1569V3.1">
    <property type="protein sequence ID" value="PAC:32979039.CDS.1"/>
    <property type="gene ID" value="Pp3c25_1569"/>
</dbReference>
<proteinExistence type="predicted"/>
<dbReference type="EMBL" id="ABEU02000025">
    <property type="protein sequence ID" value="PNR27305.1"/>
    <property type="molecule type" value="Genomic_DNA"/>
</dbReference>
<gene>
    <name evidence="2" type="ORF">PHYPA_029457</name>
</gene>
<keyword evidence="4" id="KW-1185">Reference proteome</keyword>
<dbReference type="Proteomes" id="UP000006727">
    <property type="component" value="Chromosome 25"/>
</dbReference>
<dbReference type="EnsemblPlants" id="Pp3c25_1569V3.1">
    <property type="protein sequence ID" value="PAC:32979039.CDS.1"/>
    <property type="gene ID" value="Pp3c25_1569"/>
</dbReference>
<keyword evidence="1" id="KW-0812">Transmembrane</keyword>
<dbReference type="InParanoid" id="A0A2K1IDF2"/>
<feature type="transmembrane region" description="Helical" evidence="1">
    <location>
        <begin position="20"/>
        <end position="38"/>
    </location>
</feature>
<reference evidence="2 4" key="2">
    <citation type="journal article" date="2018" name="Plant J.">
        <title>The Physcomitrella patens chromosome-scale assembly reveals moss genome structure and evolution.</title>
        <authorList>
            <person name="Lang D."/>
            <person name="Ullrich K.K."/>
            <person name="Murat F."/>
            <person name="Fuchs J."/>
            <person name="Jenkins J."/>
            <person name="Haas F.B."/>
            <person name="Piednoel M."/>
            <person name="Gundlach H."/>
            <person name="Van Bel M."/>
            <person name="Meyberg R."/>
            <person name="Vives C."/>
            <person name="Morata J."/>
            <person name="Symeonidi A."/>
            <person name="Hiss M."/>
            <person name="Muchero W."/>
            <person name="Kamisugi Y."/>
            <person name="Saleh O."/>
            <person name="Blanc G."/>
            <person name="Decker E.L."/>
            <person name="van Gessel N."/>
            <person name="Grimwood J."/>
            <person name="Hayes R.D."/>
            <person name="Graham S.W."/>
            <person name="Gunter L.E."/>
            <person name="McDaniel S.F."/>
            <person name="Hoernstein S.N.W."/>
            <person name="Larsson A."/>
            <person name="Li F.W."/>
            <person name="Perroud P.F."/>
            <person name="Phillips J."/>
            <person name="Ranjan P."/>
            <person name="Rokshar D.S."/>
            <person name="Rothfels C.J."/>
            <person name="Schneider L."/>
            <person name="Shu S."/>
            <person name="Stevenson D.W."/>
            <person name="Thummler F."/>
            <person name="Tillich M."/>
            <person name="Villarreal Aguilar J.C."/>
            <person name="Widiez T."/>
            <person name="Wong G.K."/>
            <person name="Wymore A."/>
            <person name="Zhang Y."/>
            <person name="Zimmer A.D."/>
            <person name="Quatrano R.S."/>
            <person name="Mayer K.F.X."/>
            <person name="Goodstein D."/>
            <person name="Casacuberta J.M."/>
            <person name="Vandepoele K."/>
            <person name="Reski R."/>
            <person name="Cuming A.C."/>
            <person name="Tuskan G.A."/>
            <person name="Maumus F."/>
            <person name="Salse J."/>
            <person name="Schmutz J."/>
            <person name="Rensing S.A."/>
        </authorList>
    </citation>
    <scope>NUCLEOTIDE SEQUENCE [LARGE SCALE GENOMIC DNA]</scope>
    <source>
        <strain evidence="3 4">cv. Gransden 2004</strain>
    </source>
</reference>
<accession>A0A2K1IDF2</accession>
<keyword evidence="1" id="KW-1133">Transmembrane helix</keyword>
<reference evidence="3" key="3">
    <citation type="submission" date="2020-12" db="UniProtKB">
        <authorList>
            <consortium name="EnsemblPlants"/>
        </authorList>
    </citation>
    <scope>IDENTIFICATION</scope>
</reference>
<name>A0A2K1IDF2_PHYPA</name>
<evidence type="ECO:0000313" key="2">
    <source>
        <dbReference type="EMBL" id="PNR27305.1"/>
    </source>
</evidence>
<organism evidence="2">
    <name type="scientific">Physcomitrium patens</name>
    <name type="common">Spreading-leaved earth moss</name>
    <name type="synonym">Physcomitrella patens</name>
    <dbReference type="NCBI Taxonomy" id="3218"/>
    <lineage>
        <taxon>Eukaryota</taxon>
        <taxon>Viridiplantae</taxon>
        <taxon>Streptophyta</taxon>
        <taxon>Embryophyta</taxon>
        <taxon>Bryophyta</taxon>
        <taxon>Bryophytina</taxon>
        <taxon>Bryopsida</taxon>
        <taxon>Funariidae</taxon>
        <taxon>Funariales</taxon>
        <taxon>Funariaceae</taxon>
        <taxon>Physcomitrium</taxon>
    </lineage>
</organism>
<keyword evidence="1" id="KW-0472">Membrane</keyword>